<protein>
    <submittedName>
        <fullName evidence="5">IS66 family transposase</fullName>
    </submittedName>
</protein>
<dbReference type="RefSeq" id="WP_181462464.1">
    <property type="nucleotide sequence ID" value="NZ_CP059275.1"/>
</dbReference>
<dbReference type="Proteomes" id="UP000510868">
    <property type="component" value="Chromosome"/>
</dbReference>
<dbReference type="PANTHER" id="PTHR33678:SF2">
    <property type="match status" value="1"/>
</dbReference>
<feature type="coiled-coil region" evidence="1">
    <location>
        <begin position="1"/>
        <end position="32"/>
    </location>
</feature>
<evidence type="ECO:0000259" key="4">
    <source>
        <dbReference type="Pfam" id="PF13817"/>
    </source>
</evidence>
<reference evidence="5 6" key="1">
    <citation type="submission" date="2020-07" db="EMBL/GenBank/DDBJ databases">
        <title>Genome sequence of Lactobacillus reuteri CNEI-KCA3 isolated from the faeces of a reared-broiler chicken, South-East Nigeria, reveals presence of CRISPR arrays.</title>
        <authorList>
            <person name="Anukam K.C."/>
            <person name="Ibezim C.N."/>
            <person name="BeecK W.V."/>
            <person name="Allonsius C."/>
            <person name="Broek M.D."/>
            <person name="Tuyaerts I."/>
            <person name="Attama A."/>
            <person name="Esimone C.O."/>
            <person name="Lebeer S."/>
        </authorList>
    </citation>
    <scope>NUCLEOTIDE SEQUENCE [LARGE SCALE GENOMIC DNA]</scope>
    <source>
        <strain evidence="5 6">CNEI-KCA3</strain>
    </source>
</reference>
<evidence type="ECO:0000313" key="6">
    <source>
        <dbReference type="Proteomes" id="UP000510868"/>
    </source>
</evidence>
<dbReference type="InterPro" id="IPR004291">
    <property type="entry name" value="Transposase_IS66_central"/>
</dbReference>
<feature type="domain" description="Transposase IS66 C-terminal" evidence="4">
    <location>
        <begin position="462"/>
        <end position="499"/>
    </location>
</feature>
<evidence type="ECO:0000256" key="1">
    <source>
        <dbReference type="SAM" id="Coils"/>
    </source>
</evidence>
<proteinExistence type="predicted"/>
<dbReference type="PANTHER" id="PTHR33678">
    <property type="entry name" value="BLL1576 PROTEIN"/>
    <property type="match status" value="1"/>
</dbReference>
<evidence type="ECO:0000259" key="2">
    <source>
        <dbReference type="Pfam" id="PF03050"/>
    </source>
</evidence>
<dbReference type="NCBIfam" id="NF033517">
    <property type="entry name" value="transpos_IS66"/>
    <property type="match status" value="1"/>
</dbReference>
<dbReference type="InterPro" id="IPR024463">
    <property type="entry name" value="Transposase_TnpC_homeodom"/>
</dbReference>
<sequence>MEKSNEQLKKENQALKEQVVQLQTMVKLLQNQLFGKKTEVIEKVIDGQQSLFNDDELDQLQESATTITEVIETKARKVVRHRQAKATGRRTAFLDRLPQINEEIDLINKNCPHCHQEMKLIGKHLYSREAQLKPAELYCRNLFQTSYKCLDCEEAGKDVIISSKMPQSLIPHSYFSSSILAKVAEYKFELALPFHRQVKLWQAIGLPIKGKQLATNIIKLSQTYLEPLYEQLKTEMSKEHVIHMDETPFKVIEEDKTNSYFWVTRTTKEFSHHQLAVFHYRNTRSGQTVGEIVGSAYQGLIMCDGYGGYSDRLYPSANFGSCLVHIRREFVRIVQSLRPNRRNDSKAEQAIALLAPVFHTENQLKYQTSSEKCSERIRRVKPLLDKFYRYINNIEFPQGKLRAAIGNALKLKERVYRIFEDGQLPLTNNPVEQIIRPSTLIRKNSLFAKSIAGAQASAIYYSLTASAKLNHLNIYKYFKYLFDHLPNQNRTRLEAYLPWSKEVQINCHEIE</sequence>
<dbReference type="InterPro" id="IPR039552">
    <property type="entry name" value="IS66_C"/>
</dbReference>
<feature type="domain" description="Transposase TnpC homeodomain" evidence="3">
    <location>
        <begin position="21"/>
        <end position="100"/>
    </location>
</feature>
<dbReference type="AlphaFoldDB" id="A0A7L6BHL5"/>
<dbReference type="Pfam" id="PF03050">
    <property type="entry name" value="DDE_Tnp_IS66"/>
    <property type="match status" value="1"/>
</dbReference>
<accession>A0A7L6BHL5</accession>
<name>A0A7L6BHL5_LIMRT</name>
<dbReference type="InterPro" id="IPR052344">
    <property type="entry name" value="Transposase-related"/>
</dbReference>
<evidence type="ECO:0000313" key="5">
    <source>
        <dbReference type="EMBL" id="QLQ61691.1"/>
    </source>
</evidence>
<dbReference type="Pfam" id="PF13817">
    <property type="entry name" value="DDE_Tnp_IS66_C"/>
    <property type="match status" value="1"/>
</dbReference>
<keyword evidence="1" id="KW-0175">Coiled coil</keyword>
<organism evidence="5 6">
    <name type="scientific">Limosilactobacillus reuteri</name>
    <name type="common">Lactobacillus reuteri</name>
    <dbReference type="NCBI Taxonomy" id="1598"/>
    <lineage>
        <taxon>Bacteria</taxon>
        <taxon>Bacillati</taxon>
        <taxon>Bacillota</taxon>
        <taxon>Bacilli</taxon>
        <taxon>Lactobacillales</taxon>
        <taxon>Lactobacillaceae</taxon>
        <taxon>Limosilactobacillus</taxon>
    </lineage>
</organism>
<gene>
    <name evidence="5" type="ORF">HHK02_11365</name>
</gene>
<dbReference type="EMBL" id="CP059275">
    <property type="protein sequence ID" value="QLQ61691.1"/>
    <property type="molecule type" value="Genomic_DNA"/>
</dbReference>
<dbReference type="Pfam" id="PF13007">
    <property type="entry name" value="LZ_Tnp_IS66"/>
    <property type="match status" value="1"/>
</dbReference>
<feature type="domain" description="Transposase IS66 central" evidence="2">
    <location>
        <begin position="172"/>
        <end position="456"/>
    </location>
</feature>
<evidence type="ECO:0000259" key="3">
    <source>
        <dbReference type="Pfam" id="PF13007"/>
    </source>
</evidence>